<dbReference type="OrthoDB" id="2744543at2759"/>
<dbReference type="GO" id="GO:0016747">
    <property type="term" value="F:acyltransferase activity, transferring groups other than amino-acyl groups"/>
    <property type="evidence" value="ECO:0007669"/>
    <property type="project" value="InterPro"/>
</dbReference>
<sequence>MSSSTSKESALPEGYTLIESPPPPEPYVHLRENAGGLSPITPEQGAKAPRPFQDHAMGRIIGDGGWYFHLVDLAVLPAHQRKGLGGVILNNLLEKIVKEAPPHPYVNLIADPPGVDLYKKYGFVEAAGDDVKGGGVGMERRF</sequence>
<dbReference type="Pfam" id="PF13673">
    <property type="entry name" value="Acetyltransf_10"/>
    <property type="match status" value="1"/>
</dbReference>
<proteinExistence type="predicted"/>
<accession>A0A9P4NLP5</accession>
<feature type="domain" description="N-acetyltransferase" evidence="2">
    <location>
        <begin position="1"/>
        <end position="142"/>
    </location>
</feature>
<dbReference type="Proteomes" id="UP000800235">
    <property type="component" value="Unassembled WGS sequence"/>
</dbReference>
<organism evidence="3 4">
    <name type="scientific">Tothia fuscella</name>
    <dbReference type="NCBI Taxonomy" id="1048955"/>
    <lineage>
        <taxon>Eukaryota</taxon>
        <taxon>Fungi</taxon>
        <taxon>Dikarya</taxon>
        <taxon>Ascomycota</taxon>
        <taxon>Pezizomycotina</taxon>
        <taxon>Dothideomycetes</taxon>
        <taxon>Pleosporomycetidae</taxon>
        <taxon>Venturiales</taxon>
        <taxon>Cylindrosympodiaceae</taxon>
        <taxon>Tothia</taxon>
    </lineage>
</organism>
<keyword evidence="4" id="KW-1185">Reference proteome</keyword>
<comment type="caution">
    <text evidence="3">The sequence shown here is derived from an EMBL/GenBank/DDBJ whole genome shotgun (WGS) entry which is preliminary data.</text>
</comment>
<dbReference type="InterPro" id="IPR016181">
    <property type="entry name" value="Acyl_CoA_acyltransferase"/>
</dbReference>
<dbReference type="CDD" id="cd04301">
    <property type="entry name" value="NAT_SF"/>
    <property type="match status" value="1"/>
</dbReference>
<dbReference type="SUPFAM" id="SSF55729">
    <property type="entry name" value="Acyl-CoA N-acyltransferases (Nat)"/>
    <property type="match status" value="1"/>
</dbReference>
<evidence type="ECO:0000313" key="4">
    <source>
        <dbReference type="Proteomes" id="UP000800235"/>
    </source>
</evidence>
<gene>
    <name evidence="3" type="ORF">EJ08DRAFT_699909</name>
</gene>
<name>A0A9P4NLP5_9PEZI</name>
<feature type="region of interest" description="Disordered" evidence="1">
    <location>
        <begin position="1"/>
        <end position="50"/>
    </location>
</feature>
<dbReference type="EMBL" id="MU007063">
    <property type="protein sequence ID" value="KAF2426615.1"/>
    <property type="molecule type" value="Genomic_DNA"/>
</dbReference>
<evidence type="ECO:0000313" key="3">
    <source>
        <dbReference type="EMBL" id="KAF2426615.1"/>
    </source>
</evidence>
<evidence type="ECO:0000259" key="2">
    <source>
        <dbReference type="PROSITE" id="PS51186"/>
    </source>
</evidence>
<reference evidence="3" key="1">
    <citation type="journal article" date="2020" name="Stud. Mycol.">
        <title>101 Dothideomycetes genomes: a test case for predicting lifestyles and emergence of pathogens.</title>
        <authorList>
            <person name="Haridas S."/>
            <person name="Albert R."/>
            <person name="Binder M."/>
            <person name="Bloem J."/>
            <person name="Labutti K."/>
            <person name="Salamov A."/>
            <person name="Andreopoulos B."/>
            <person name="Baker S."/>
            <person name="Barry K."/>
            <person name="Bills G."/>
            <person name="Bluhm B."/>
            <person name="Cannon C."/>
            <person name="Castanera R."/>
            <person name="Culley D."/>
            <person name="Daum C."/>
            <person name="Ezra D."/>
            <person name="Gonzalez J."/>
            <person name="Henrissat B."/>
            <person name="Kuo A."/>
            <person name="Liang C."/>
            <person name="Lipzen A."/>
            <person name="Lutzoni F."/>
            <person name="Magnuson J."/>
            <person name="Mondo S."/>
            <person name="Nolan M."/>
            <person name="Ohm R."/>
            <person name="Pangilinan J."/>
            <person name="Park H.-J."/>
            <person name="Ramirez L."/>
            <person name="Alfaro M."/>
            <person name="Sun H."/>
            <person name="Tritt A."/>
            <person name="Yoshinaga Y."/>
            <person name="Zwiers L.-H."/>
            <person name="Turgeon B."/>
            <person name="Goodwin S."/>
            <person name="Spatafora J."/>
            <person name="Crous P."/>
            <person name="Grigoriev I."/>
        </authorList>
    </citation>
    <scope>NUCLEOTIDE SEQUENCE</scope>
    <source>
        <strain evidence="3">CBS 130266</strain>
    </source>
</reference>
<evidence type="ECO:0000256" key="1">
    <source>
        <dbReference type="SAM" id="MobiDB-lite"/>
    </source>
</evidence>
<dbReference type="PROSITE" id="PS51186">
    <property type="entry name" value="GNAT"/>
    <property type="match status" value="1"/>
</dbReference>
<dbReference type="InterPro" id="IPR000182">
    <property type="entry name" value="GNAT_dom"/>
</dbReference>
<protein>
    <recommendedName>
        <fullName evidence="2">N-acetyltransferase domain-containing protein</fullName>
    </recommendedName>
</protein>
<dbReference type="AlphaFoldDB" id="A0A9P4NLP5"/>
<dbReference type="Gene3D" id="3.40.630.30">
    <property type="match status" value="1"/>
</dbReference>